<keyword evidence="4" id="KW-0788">Thiol protease</keyword>
<keyword evidence="1" id="KW-0690">Ribosome biogenesis</keyword>
<evidence type="ECO:0000256" key="2">
    <source>
        <dbReference type="ARBA" id="ARBA00022670"/>
    </source>
</evidence>
<evidence type="ECO:0000256" key="3">
    <source>
        <dbReference type="ARBA" id="ARBA00022801"/>
    </source>
</evidence>
<dbReference type="GO" id="GO:0006508">
    <property type="term" value="P:proteolysis"/>
    <property type="evidence" value="ECO:0007669"/>
    <property type="project" value="UniProtKB-KW"/>
</dbReference>
<evidence type="ECO:0000256" key="6">
    <source>
        <dbReference type="ARBA" id="ARBA00044538"/>
    </source>
</evidence>
<dbReference type="CDD" id="cd16332">
    <property type="entry name" value="Prp-like"/>
    <property type="match status" value="1"/>
</dbReference>
<name>A0A1I2JEN9_9BACI</name>
<dbReference type="NCBIfam" id="NF011126">
    <property type="entry name" value="PRK14553.1-6"/>
    <property type="match status" value="1"/>
</dbReference>
<dbReference type="Pfam" id="PF04327">
    <property type="entry name" value="Peptidase_Prp"/>
    <property type="match status" value="1"/>
</dbReference>
<reference evidence="8" key="1">
    <citation type="submission" date="2016-10" db="EMBL/GenBank/DDBJ databases">
        <authorList>
            <person name="Varghese N."/>
            <person name="Submissions S."/>
        </authorList>
    </citation>
    <scope>NUCLEOTIDE SEQUENCE [LARGE SCALE GENOMIC DNA]</scope>
    <source>
        <strain evidence="8">FP5</strain>
    </source>
</reference>
<dbReference type="InterPro" id="IPR007422">
    <property type="entry name" value="Peptidase_Prp"/>
</dbReference>
<comment type="similarity">
    <text evidence="5">Belongs to the Prp family.</text>
</comment>
<dbReference type="EMBL" id="FOOG01000001">
    <property type="protein sequence ID" value="SFF52450.1"/>
    <property type="molecule type" value="Genomic_DNA"/>
</dbReference>
<dbReference type="RefSeq" id="WP_089748940.1">
    <property type="nucleotide sequence ID" value="NZ_FOOG01000001.1"/>
</dbReference>
<evidence type="ECO:0000313" key="8">
    <source>
        <dbReference type="Proteomes" id="UP000198897"/>
    </source>
</evidence>
<dbReference type="GO" id="GO:0042254">
    <property type="term" value="P:ribosome biogenesis"/>
    <property type="evidence" value="ECO:0007669"/>
    <property type="project" value="UniProtKB-KW"/>
</dbReference>
<keyword evidence="8" id="KW-1185">Reference proteome</keyword>
<dbReference type="Proteomes" id="UP000198897">
    <property type="component" value="Unassembled WGS sequence"/>
</dbReference>
<evidence type="ECO:0000256" key="1">
    <source>
        <dbReference type="ARBA" id="ARBA00022517"/>
    </source>
</evidence>
<keyword evidence="3" id="KW-0378">Hydrolase</keyword>
<dbReference type="InterPro" id="IPR036764">
    <property type="entry name" value="Peptidase_Prp_sf"/>
</dbReference>
<organism evidence="7 8">
    <name type="scientific">Halobacillus alkaliphilus</name>
    <dbReference type="NCBI Taxonomy" id="396056"/>
    <lineage>
        <taxon>Bacteria</taxon>
        <taxon>Bacillati</taxon>
        <taxon>Bacillota</taxon>
        <taxon>Bacilli</taxon>
        <taxon>Bacillales</taxon>
        <taxon>Bacillaceae</taxon>
        <taxon>Halobacillus</taxon>
    </lineage>
</organism>
<dbReference type="GO" id="GO:0008234">
    <property type="term" value="F:cysteine-type peptidase activity"/>
    <property type="evidence" value="ECO:0007669"/>
    <property type="project" value="UniProtKB-KW"/>
</dbReference>
<gene>
    <name evidence="7" type="ORF">SAMN05216353_10117</name>
</gene>
<evidence type="ECO:0000313" key="7">
    <source>
        <dbReference type="EMBL" id="SFF52450.1"/>
    </source>
</evidence>
<proteinExistence type="inferred from homology"/>
<dbReference type="AlphaFoldDB" id="A0A1I2JEN9"/>
<dbReference type="OrthoDB" id="48998at2"/>
<protein>
    <recommendedName>
        <fullName evidence="6">Ribosomal processing cysteine protease Prp</fullName>
    </recommendedName>
</protein>
<dbReference type="SUPFAM" id="SSF118010">
    <property type="entry name" value="TM1457-like"/>
    <property type="match status" value="1"/>
</dbReference>
<evidence type="ECO:0000256" key="4">
    <source>
        <dbReference type="ARBA" id="ARBA00022807"/>
    </source>
</evidence>
<dbReference type="PANTHER" id="PTHR39178:SF1">
    <property type="entry name" value="RIBOSOMAL-PROCESSING CYSTEINE PROTEASE PRP"/>
    <property type="match status" value="1"/>
</dbReference>
<evidence type="ECO:0000256" key="5">
    <source>
        <dbReference type="ARBA" id="ARBA00044503"/>
    </source>
</evidence>
<keyword evidence="2" id="KW-0645">Protease</keyword>
<sequence length="109" mass="11768">MINVSLFRSQGDITGFEISGHAESGPYGHDLVCAAVSAVSFGAVNSLVSLCEFEPHVEQGGEGGFLKIVLPEGLNKETYSKSQLLLEGMLVSLQTIEQEYNQYITISNQ</sequence>
<accession>A0A1I2JEN9</accession>
<dbReference type="PANTHER" id="PTHR39178">
    <property type="entry name" value="HYPOTHETICAL RIBOSOME-ASSOCIATED PROTEIN"/>
    <property type="match status" value="1"/>
</dbReference>
<dbReference type="Gene3D" id="3.30.70.1490">
    <property type="entry name" value="Cysteine protease Prp"/>
    <property type="match status" value="1"/>
</dbReference>